<dbReference type="NCBIfam" id="TIGR00797">
    <property type="entry name" value="matE"/>
    <property type="match status" value="1"/>
</dbReference>
<evidence type="ECO:0000256" key="5">
    <source>
        <dbReference type="ARBA" id="ARBA00022989"/>
    </source>
</evidence>
<dbReference type="Proteomes" id="UP001549077">
    <property type="component" value="Unassembled WGS sequence"/>
</dbReference>
<organism evidence="8 9">
    <name type="scientific">Rhizobium binae</name>
    <dbReference type="NCBI Taxonomy" id="1138190"/>
    <lineage>
        <taxon>Bacteria</taxon>
        <taxon>Pseudomonadati</taxon>
        <taxon>Pseudomonadota</taxon>
        <taxon>Alphaproteobacteria</taxon>
        <taxon>Hyphomicrobiales</taxon>
        <taxon>Rhizobiaceae</taxon>
        <taxon>Rhizobium/Agrobacterium group</taxon>
        <taxon>Rhizobium</taxon>
    </lineage>
</organism>
<dbReference type="Pfam" id="PF01554">
    <property type="entry name" value="MatE"/>
    <property type="match status" value="2"/>
</dbReference>
<feature type="transmembrane region" description="Helical" evidence="7">
    <location>
        <begin position="139"/>
        <end position="162"/>
    </location>
</feature>
<keyword evidence="9" id="KW-1185">Reference proteome</keyword>
<keyword evidence="5 7" id="KW-1133">Transmembrane helix</keyword>
<comment type="subcellular location">
    <subcellularLocation>
        <location evidence="1">Membrane</location>
        <topology evidence="1">Multi-pass membrane protein</topology>
    </subcellularLocation>
</comment>
<feature type="transmembrane region" description="Helical" evidence="7">
    <location>
        <begin position="97"/>
        <end position="119"/>
    </location>
</feature>
<evidence type="ECO:0000313" key="9">
    <source>
        <dbReference type="Proteomes" id="UP001549077"/>
    </source>
</evidence>
<feature type="transmembrane region" description="Helical" evidence="7">
    <location>
        <begin position="419"/>
        <end position="437"/>
    </location>
</feature>
<accession>A0ABV2MTB4</accession>
<feature type="transmembrane region" description="Helical" evidence="7">
    <location>
        <begin position="243"/>
        <end position="263"/>
    </location>
</feature>
<evidence type="ECO:0000256" key="6">
    <source>
        <dbReference type="ARBA" id="ARBA00023136"/>
    </source>
</evidence>
<evidence type="ECO:0000313" key="8">
    <source>
        <dbReference type="EMBL" id="MET3759409.1"/>
    </source>
</evidence>
<name>A0ABV2MTB4_9HYPH</name>
<feature type="transmembrane region" description="Helical" evidence="7">
    <location>
        <begin position="169"/>
        <end position="193"/>
    </location>
</feature>
<comment type="similarity">
    <text evidence="2">Belongs to the multi antimicrobial extrusion (MATE) (TC 2.A.66.1) family.</text>
</comment>
<evidence type="ECO:0000256" key="3">
    <source>
        <dbReference type="ARBA" id="ARBA00022448"/>
    </source>
</evidence>
<reference evidence="8 9" key="1">
    <citation type="submission" date="2024-06" db="EMBL/GenBank/DDBJ databases">
        <title>Genomic Encyclopedia of Type Strains, Phase IV (KMG-IV): sequencing the most valuable type-strain genomes for metagenomic binning, comparative biology and taxonomic classification.</title>
        <authorList>
            <person name="Goeker M."/>
        </authorList>
    </citation>
    <scope>NUCLEOTIDE SEQUENCE [LARGE SCALE GENOMIC DNA]</scope>
    <source>
        <strain evidence="8 9">DSM 29288</strain>
    </source>
</reference>
<proteinExistence type="inferred from homology"/>
<comment type="caution">
    <text evidence="8">The sequence shown here is derived from an EMBL/GenBank/DDBJ whole genome shotgun (WGS) entry which is preliminary data.</text>
</comment>
<dbReference type="CDD" id="cd13136">
    <property type="entry name" value="MATE_DinF_like"/>
    <property type="match status" value="1"/>
</dbReference>
<protein>
    <submittedName>
        <fullName evidence="8">MATE family efflux protein</fullName>
    </submittedName>
</protein>
<feature type="transmembrane region" description="Helical" evidence="7">
    <location>
        <begin position="20"/>
        <end position="45"/>
    </location>
</feature>
<feature type="transmembrane region" description="Helical" evidence="7">
    <location>
        <begin position="361"/>
        <end position="382"/>
    </location>
</feature>
<keyword evidence="4 7" id="KW-0812">Transmembrane</keyword>
<evidence type="ECO:0000256" key="1">
    <source>
        <dbReference type="ARBA" id="ARBA00004141"/>
    </source>
</evidence>
<dbReference type="InterPro" id="IPR044644">
    <property type="entry name" value="DinF-like"/>
</dbReference>
<dbReference type="EMBL" id="JBEPMY010000062">
    <property type="protein sequence ID" value="MET3759409.1"/>
    <property type="molecule type" value="Genomic_DNA"/>
</dbReference>
<feature type="transmembrane region" description="Helical" evidence="7">
    <location>
        <begin position="199"/>
        <end position="223"/>
    </location>
</feature>
<feature type="transmembrane region" description="Helical" evidence="7">
    <location>
        <begin position="275"/>
        <end position="297"/>
    </location>
</feature>
<feature type="transmembrane region" description="Helical" evidence="7">
    <location>
        <begin position="394"/>
        <end position="413"/>
    </location>
</feature>
<dbReference type="PANTHER" id="PTHR43298:SF2">
    <property type="entry name" value="FMN_FAD EXPORTER YEEO-RELATED"/>
    <property type="match status" value="1"/>
</dbReference>
<dbReference type="PANTHER" id="PTHR43298">
    <property type="entry name" value="MULTIDRUG RESISTANCE PROTEIN NORM-RELATED"/>
    <property type="match status" value="1"/>
</dbReference>
<feature type="transmembrane region" description="Helical" evidence="7">
    <location>
        <begin position="318"/>
        <end position="341"/>
    </location>
</feature>
<dbReference type="RefSeq" id="WP_311043983.1">
    <property type="nucleotide sequence ID" value="NZ_JABDXJ010000041.1"/>
</dbReference>
<dbReference type="InterPro" id="IPR002528">
    <property type="entry name" value="MATE_fam"/>
</dbReference>
<evidence type="ECO:0000256" key="7">
    <source>
        <dbReference type="SAM" id="Phobius"/>
    </source>
</evidence>
<keyword evidence="3" id="KW-0813">Transport</keyword>
<dbReference type="InterPro" id="IPR050222">
    <property type="entry name" value="MATE_MdtK"/>
</dbReference>
<evidence type="ECO:0000256" key="2">
    <source>
        <dbReference type="ARBA" id="ARBA00010199"/>
    </source>
</evidence>
<feature type="transmembrane region" description="Helical" evidence="7">
    <location>
        <begin position="51"/>
        <end position="74"/>
    </location>
</feature>
<evidence type="ECO:0000256" key="4">
    <source>
        <dbReference type="ARBA" id="ARBA00022692"/>
    </source>
</evidence>
<sequence>MIQKMLVLGGSQSRLSSWQVFAIAIPMMLASITTPLVGLVDAAVIGLVGDAVLVGGLAAGAVVFDVVFATFNFLRSGTSGVVAQAFGRGDALEERAAVLRAIVVAALFGLVLVLLAPLIAEFSEWSMNAEPAVTSAMDIYIRIRLISAPAALINYATLGYLLGRGDTGIALILQLLLNGVNIVLTIYFGVYLGGGIGGVAWGTGCAEVAAMIAGMFILVRRFYTLPTISPRRTFNVAALKRMLHLNSDIMIRTLVLMGAYFIFTRQSAQLGTSTFAANSVLMHFLLMADYVLGGFATAAQHLAGRAIGARDKTAFLRAVRLTTGWGFAVAAIASLVASAFGEQVVVAITKAPDVRSEAVLYLPWAALTALSGFLSFQMNAVFIGATWSRGMRDVMLVSFAAYITALFALERMFGNHGLWASYHVFLLVRGIGLLWVMRRRVRIEFAQ</sequence>
<gene>
    <name evidence="8" type="ORF">ABID08_006800</name>
</gene>
<keyword evidence="6 7" id="KW-0472">Membrane</keyword>